<protein>
    <submittedName>
        <fullName evidence="1">Uncharacterized protein</fullName>
    </submittedName>
</protein>
<accession>A0A498IIA3</accession>
<organism evidence="1 2">
    <name type="scientific">Malus domestica</name>
    <name type="common">Apple</name>
    <name type="synonym">Pyrus malus</name>
    <dbReference type="NCBI Taxonomy" id="3750"/>
    <lineage>
        <taxon>Eukaryota</taxon>
        <taxon>Viridiplantae</taxon>
        <taxon>Streptophyta</taxon>
        <taxon>Embryophyta</taxon>
        <taxon>Tracheophyta</taxon>
        <taxon>Spermatophyta</taxon>
        <taxon>Magnoliopsida</taxon>
        <taxon>eudicotyledons</taxon>
        <taxon>Gunneridae</taxon>
        <taxon>Pentapetalae</taxon>
        <taxon>rosids</taxon>
        <taxon>fabids</taxon>
        <taxon>Rosales</taxon>
        <taxon>Rosaceae</taxon>
        <taxon>Amygdaloideae</taxon>
        <taxon>Maleae</taxon>
        <taxon>Malus</taxon>
    </lineage>
</organism>
<evidence type="ECO:0000313" key="2">
    <source>
        <dbReference type="Proteomes" id="UP000290289"/>
    </source>
</evidence>
<proteinExistence type="predicted"/>
<dbReference type="Proteomes" id="UP000290289">
    <property type="component" value="Chromosome 12"/>
</dbReference>
<name>A0A498IIA3_MALDO</name>
<evidence type="ECO:0000313" key="1">
    <source>
        <dbReference type="EMBL" id="RXH81757.1"/>
    </source>
</evidence>
<comment type="caution">
    <text evidence="1">The sequence shown here is derived from an EMBL/GenBank/DDBJ whole genome shotgun (WGS) entry which is preliminary data.</text>
</comment>
<dbReference type="AlphaFoldDB" id="A0A498IIA3"/>
<sequence>MSPNLCCSRSLTLVKGETLQRFNKRLGYSSYCQLVLWWNLMVSEQVGPRVKPNDYTCLTSPNSCYPRVWFENSSHMRRCVRM</sequence>
<keyword evidence="2" id="KW-1185">Reference proteome</keyword>
<reference evidence="1 2" key="1">
    <citation type="submission" date="2018-10" db="EMBL/GenBank/DDBJ databases">
        <title>A high-quality apple genome assembly.</title>
        <authorList>
            <person name="Hu J."/>
        </authorList>
    </citation>
    <scope>NUCLEOTIDE SEQUENCE [LARGE SCALE GENOMIC DNA]</scope>
    <source>
        <strain evidence="2">cv. HFTH1</strain>
        <tissue evidence="1">Young leaf</tissue>
    </source>
</reference>
<gene>
    <name evidence="1" type="ORF">DVH24_036098</name>
</gene>
<dbReference type="EMBL" id="RDQH01000338">
    <property type="protein sequence ID" value="RXH81757.1"/>
    <property type="molecule type" value="Genomic_DNA"/>
</dbReference>